<accession>A0ABV7LZN5</accession>
<protein>
    <recommendedName>
        <fullName evidence="3">Endonuclease/exonuclease/phosphatase domain-containing protein</fullName>
    </recommendedName>
</protein>
<evidence type="ECO:0008006" key="3">
    <source>
        <dbReference type="Google" id="ProtNLM"/>
    </source>
</evidence>
<comment type="caution">
    <text evidence="1">The sequence shown here is derived from an EMBL/GenBank/DDBJ whole genome shotgun (WGS) entry which is preliminary data.</text>
</comment>
<proteinExistence type="predicted"/>
<organism evidence="1 2">
    <name type="scientific">Modicisalibacter luteus</name>
    <dbReference type="NCBI Taxonomy" id="453962"/>
    <lineage>
        <taxon>Bacteria</taxon>
        <taxon>Pseudomonadati</taxon>
        <taxon>Pseudomonadota</taxon>
        <taxon>Gammaproteobacteria</taxon>
        <taxon>Oceanospirillales</taxon>
        <taxon>Halomonadaceae</taxon>
        <taxon>Modicisalibacter</taxon>
    </lineage>
</organism>
<reference evidence="2" key="1">
    <citation type="journal article" date="2019" name="Int. J. Syst. Evol. Microbiol.">
        <title>The Global Catalogue of Microorganisms (GCM) 10K type strain sequencing project: providing services to taxonomists for standard genome sequencing and annotation.</title>
        <authorList>
            <consortium name="The Broad Institute Genomics Platform"/>
            <consortium name="The Broad Institute Genome Sequencing Center for Infectious Disease"/>
            <person name="Wu L."/>
            <person name="Ma J."/>
        </authorList>
    </citation>
    <scope>NUCLEOTIDE SEQUENCE [LARGE SCALE GENOMIC DNA]</scope>
    <source>
        <strain evidence="2">KCTC 12847</strain>
    </source>
</reference>
<keyword evidence="2" id="KW-1185">Reference proteome</keyword>
<evidence type="ECO:0000313" key="1">
    <source>
        <dbReference type="EMBL" id="MFC3292103.1"/>
    </source>
</evidence>
<gene>
    <name evidence="1" type="ORF">ACFOEI_08470</name>
</gene>
<evidence type="ECO:0000313" key="2">
    <source>
        <dbReference type="Proteomes" id="UP001595640"/>
    </source>
</evidence>
<name>A0ABV7LZN5_9GAMM</name>
<dbReference type="InterPro" id="IPR036691">
    <property type="entry name" value="Endo/exonu/phosph_ase_sf"/>
</dbReference>
<dbReference type="SUPFAM" id="SSF56219">
    <property type="entry name" value="DNase I-like"/>
    <property type="match status" value="1"/>
</dbReference>
<dbReference type="RefSeq" id="WP_156817533.1">
    <property type="nucleotide sequence ID" value="NZ_BMXD01000020.1"/>
</dbReference>
<dbReference type="Gene3D" id="3.60.10.10">
    <property type="entry name" value="Endonuclease/exonuclease/phosphatase"/>
    <property type="match status" value="1"/>
</dbReference>
<dbReference type="EMBL" id="JBHRUH010000013">
    <property type="protein sequence ID" value="MFC3292103.1"/>
    <property type="molecule type" value="Genomic_DNA"/>
</dbReference>
<dbReference type="Proteomes" id="UP001595640">
    <property type="component" value="Unassembled WGS sequence"/>
</dbReference>
<sequence>MTWLRPMGRWKSASASSRLTRISSVMVSSAIATVHILYGDGRANRTPEVRELASIWRWMAEVYPGTPRLTAGDHNLQPTDPAWQPLRDAGAIPSVTAGATTLSSHDGEYANLYDNFWYDPSELNVSGSGIVRYPELLGLSHQQAR</sequence>